<reference evidence="3 4" key="1">
    <citation type="submission" date="2019-03" db="EMBL/GenBank/DDBJ databases">
        <title>Genomic Encyclopedia of Type Strains, Phase IV (KMG-IV): sequencing the most valuable type-strain genomes for metagenomic binning, comparative biology and taxonomic classification.</title>
        <authorList>
            <person name="Goeker M."/>
        </authorList>
    </citation>
    <scope>NUCLEOTIDE SEQUENCE [LARGE SCALE GENOMIC DNA]</scope>
    <source>
        <strain evidence="3 4">DSM 100059</strain>
    </source>
</reference>
<feature type="domain" description="Gingipain" evidence="2">
    <location>
        <begin position="399"/>
        <end position="770"/>
    </location>
</feature>
<keyword evidence="1" id="KW-0732">Signal</keyword>
<dbReference type="Proteomes" id="UP000294498">
    <property type="component" value="Unassembled WGS sequence"/>
</dbReference>
<comment type="caution">
    <text evidence="3">The sequence shown here is derived from an EMBL/GenBank/DDBJ whole genome shotgun (WGS) entry which is preliminary data.</text>
</comment>
<name>A0A4R8DNQ3_9BACT</name>
<protein>
    <submittedName>
        <fullName evidence="3">FlgD-like protein</fullName>
    </submittedName>
</protein>
<evidence type="ECO:0000259" key="2">
    <source>
        <dbReference type="Pfam" id="PF01364"/>
    </source>
</evidence>
<proteinExistence type="predicted"/>
<dbReference type="InterPro" id="IPR001769">
    <property type="entry name" value="Gingipain"/>
</dbReference>
<dbReference type="Pfam" id="PF01364">
    <property type="entry name" value="Peptidase_C25"/>
    <property type="match status" value="1"/>
</dbReference>
<dbReference type="CDD" id="cd02258">
    <property type="entry name" value="Peptidase_C25_N"/>
    <property type="match status" value="1"/>
</dbReference>
<dbReference type="Gene3D" id="3.40.50.1460">
    <property type="match status" value="1"/>
</dbReference>
<dbReference type="GO" id="GO:0008234">
    <property type="term" value="F:cysteine-type peptidase activity"/>
    <property type="evidence" value="ECO:0007669"/>
    <property type="project" value="InterPro"/>
</dbReference>
<dbReference type="Gene3D" id="2.60.40.4070">
    <property type="match status" value="1"/>
</dbReference>
<accession>A0A4R8DNQ3</accession>
<gene>
    <name evidence="3" type="ORF">EDB95_0354</name>
</gene>
<evidence type="ECO:0000256" key="1">
    <source>
        <dbReference type="ARBA" id="ARBA00022729"/>
    </source>
</evidence>
<dbReference type="EMBL" id="SODV01000001">
    <property type="protein sequence ID" value="TDW99345.1"/>
    <property type="molecule type" value="Genomic_DNA"/>
</dbReference>
<keyword evidence="4" id="KW-1185">Reference proteome</keyword>
<sequence length="1122" mass="121435">MALLGVSKASGQRIYRAHSILSSGNWYKLGVTTPGIYRIDASVLQKLGVGAQSLPSSAFRLFGNGGAMVPEDNKASRVDDLQEVSIEVADGGTGVFGPGAYLLFYAPGPHSWTADSVNRTFHHIKNLFSDTAYYFLSVTLPGAGARVGAQGVQGVPTVQVTTYEDHNFHELDSLNLLSSGKAWYGEQMADMPGNSTELNFDALEPGFVAGASASLTTDFLSRSIGSPGVVTVRVNDSIIQTHTIQATSNGAYDIFAYESTLTGPVPENPDSLHLRFDFSSPALDAEAWLGWWELILQRRLDFNGAGQFGFRDWNSVGPRQEAGFTITGAAQGDEVWDVTNAQIPLRMQTSLSGGQLAFADDATRLREYMAFSPQGAFVPQALGAVANQDLHGSGVEDLLIVTHPSLLAQAQRLAAFHQAHDSLRVQVVTTPQVFNEFASGSPDPTAIRDFVKMYYDRAGGDTTKQPRYLLLFGDGSYDYKHRIPGNDNLVPCYESVNSLDPLNTYTSDDFFGFLKDGDNINDPTQVDLLDIGIGRVPAATLADAQHFTDKVMAYKTGQTLGPWRTEATFVADDGDQNLHLQDAESISATAAQAAPQDHLDKIYLDAYPEQATSGGGRYPEVVEAINEEMYEGTLFMNYNGHGGDTRLSNEDVLDASTVAAWSNAAHLPLLITATCNFAPYDDPQIQSLGERVVLQPLTGAIALMTTTRDVFAFSNLIMNTNYMQAALQTQVRIPSLGNAVRTGKNNTYQTYADVVNNRKFTLIGDPALTLAFPKVFPAGLQANGRAVRQDTLKALNKYTLTGQLPSIFSGTAYVTVYDKPVATKTRGNNAGSLVTTFTQWNSILYKGKATVTGGKFQITFVVPKDIDYTLGFGKILYYADNGATDVCGSDSILVGGTGSGVALSSTGPVIKAYLNDNRFVNGSITNQNPVLLLNLFDSLGINTTGTGVGHDLTAVLDGNTANPYILNRFYEAATNSYQSGTVQFPLPTLTPGLHTLLIRAWDVADNSSEVTLTFVVEGDTKLVLSHVLNYPNPFTTHTQFWFEHNHPGESLEVMVRVLTVTGKIIKTIRKTIISTGDRSSDLEWDGRDDFGNKLGKGVYLFELQVRTPSGQTASAMNKMVLL</sequence>
<dbReference type="AlphaFoldDB" id="A0A4R8DNQ3"/>
<dbReference type="GO" id="GO:0006508">
    <property type="term" value="P:proteolysis"/>
    <property type="evidence" value="ECO:0007669"/>
    <property type="project" value="InterPro"/>
</dbReference>
<dbReference type="SUPFAM" id="SSF52129">
    <property type="entry name" value="Caspase-like"/>
    <property type="match status" value="1"/>
</dbReference>
<evidence type="ECO:0000313" key="4">
    <source>
        <dbReference type="Proteomes" id="UP000294498"/>
    </source>
</evidence>
<dbReference type="InterPro" id="IPR029030">
    <property type="entry name" value="Caspase-like_dom_sf"/>
</dbReference>
<dbReference type="InterPro" id="IPR029031">
    <property type="entry name" value="Gingipain_N_sf"/>
</dbReference>
<evidence type="ECO:0000313" key="3">
    <source>
        <dbReference type="EMBL" id="TDW99345.1"/>
    </source>
</evidence>
<organism evidence="3 4">
    <name type="scientific">Dinghuibacter silviterrae</name>
    <dbReference type="NCBI Taxonomy" id="1539049"/>
    <lineage>
        <taxon>Bacteria</taxon>
        <taxon>Pseudomonadati</taxon>
        <taxon>Bacteroidota</taxon>
        <taxon>Chitinophagia</taxon>
        <taxon>Chitinophagales</taxon>
        <taxon>Chitinophagaceae</taxon>
        <taxon>Dinghuibacter</taxon>
    </lineage>
</organism>
<dbReference type="Gene3D" id="3.40.50.10390">
    <property type="entry name" value="Gingipain r, domain 1"/>
    <property type="match status" value="1"/>
</dbReference>
<dbReference type="NCBIfam" id="NF033707">
    <property type="entry name" value="T9SS_sortase"/>
    <property type="match status" value="1"/>
</dbReference>